<evidence type="ECO:0000259" key="2">
    <source>
        <dbReference type="Pfam" id="PF13439"/>
    </source>
</evidence>
<dbReference type="EMBL" id="CP136864">
    <property type="protein sequence ID" value="WOJ93119.1"/>
    <property type="molecule type" value="Genomic_DNA"/>
</dbReference>
<evidence type="ECO:0000313" key="3">
    <source>
        <dbReference type="EMBL" id="WOJ93119.1"/>
    </source>
</evidence>
<name>A0ABZ0I2R4_9GAMM</name>
<gene>
    <name evidence="3" type="ORF">R0135_15220</name>
</gene>
<proteinExistence type="predicted"/>
<keyword evidence="3" id="KW-0328">Glycosyltransferase</keyword>
<protein>
    <submittedName>
        <fullName evidence="3">Glycosyltransferase</fullName>
        <ecNumber evidence="3">2.4.-.-</ecNumber>
    </submittedName>
</protein>
<keyword evidence="4" id="KW-1185">Reference proteome</keyword>
<evidence type="ECO:0000259" key="1">
    <source>
        <dbReference type="Pfam" id="PF00534"/>
    </source>
</evidence>
<organism evidence="3 4">
    <name type="scientific">Congregibacter variabilis</name>
    <dbReference type="NCBI Taxonomy" id="3081200"/>
    <lineage>
        <taxon>Bacteria</taxon>
        <taxon>Pseudomonadati</taxon>
        <taxon>Pseudomonadota</taxon>
        <taxon>Gammaproteobacteria</taxon>
        <taxon>Cellvibrionales</taxon>
        <taxon>Halieaceae</taxon>
        <taxon>Congregibacter</taxon>
    </lineage>
</organism>
<dbReference type="InterPro" id="IPR050194">
    <property type="entry name" value="Glycosyltransferase_grp1"/>
</dbReference>
<sequence>MNIVMLTNTFTPHVGGVARSVAAFTAAYRRRGHRVLVVAPEFANMPEHETDVLRIPAIQHFNGSDFSMVLPVSGLLSDVLDEFEPQMLHAHHPYLLGATALRIARFRQCPLVYTHHTLIEQYTHYVPVDSPAVQRFAIEMGTRYANMADQVFAPSQSIAALLKQRGVHVPIAVLPTGVDTAHYAQGDGAGFRTRLGIGQNAFVIGHLGRLAPEKNLEFLAKAIALSMHSNTEMQFLLAGDGPSVPTIKNIFEIHGVLDRVHFLGVLDFQKQVAAYHAMNLFAFASTSETQGMVLTEAMAAGIPVVALDASGVREVVNDGHNGRLVFEATPAAFAEAIQSVASLSEDDLQKMQAAARATAQEFSMDRHADRAIAIYSSLIRAPYNANPHDVDTWESVLRLFRAEWEMTKNVVAATGVALGKQNLLR</sequence>
<dbReference type="Pfam" id="PF13439">
    <property type="entry name" value="Glyco_transf_4"/>
    <property type="match status" value="1"/>
</dbReference>
<dbReference type="PANTHER" id="PTHR45947:SF3">
    <property type="entry name" value="SULFOQUINOVOSYL TRANSFERASE SQD2"/>
    <property type="match status" value="1"/>
</dbReference>
<keyword evidence="3" id="KW-0808">Transferase</keyword>
<accession>A0ABZ0I2R4</accession>
<dbReference type="PANTHER" id="PTHR45947">
    <property type="entry name" value="SULFOQUINOVOSYL TRANSFERASE SQD2"/>
    <property type="match status" value="1"/>
</dbReference>
<reference evidence="3 4" key="1">
    <citation type="submission" date="2023-10" db="EMBL/GenBank/DDBJ databases">
        <title>Two novel species belonging to the OM43/NOR5 clade.</title>
        <authorList>
            <person name="Park M."/>
        </authorList>
    </citation>
    <scope>NUCLEOTIDE SEQUENCE [LARGE SCALE GENOMIC DNA]</scope>
    <source>
        <strain evidence="3 4">IMCC43200</strain>
    </source>
</reference>
<dbReference type="SUPFAM" id="SSF53756">
    <property type="entry name" value="UDP-Glycosyltransferase/glycogen phosphorylase"/>
    <property type="match status" value="1"/>
</dbReference>
<dbReference type="Pfam" id="PF00534">
    <property type="entry name" value="Glycos_transf_1"/>
    <property type="match status" value="1"/>
</dbReference>
<feature type="domain" description="Glycosyl transferase family 1" evidence="1">
    <location>
        <begin position="194"/>
        <end position="356"/>
    </location>
</feature>
<dbReference type="Gene3D" id="3.40.50.2000">
    <property type="entry name" value="Glycogen Phosphorylase B"/>
    <property type="match status" value="2"/>
</dbReference>
<dbReference type="InterPro" id="IPR028098">
    <property type="entry name" value="Glyco_trans_4-like_N"/>
</dbReference>
<dbReference type="InterPro" id="IPR001296">
    <property type="entry name" value="Glyco_trans_1"/>
</dbReference>
<evidence type="ECO:0000313" key="4">
    <source>
        <dbReference type="Proteomes" id="UP001626537"/>
    </source>
</evidence>
<dbReference type="RefSeq" id="WP_407347777.1">
    <property type="nucleotide sequence ID" value="NZ_CP136864.1"/>
</dbReference>
<dbReference type="EC" id="2.4.-.-" evidence="3"/>
<feature type="domain" description="Glycosyltransferase subfamily 4-like N-terminal" evidence="2">
    <location>
        <begin position="14"/>
        <end position="181"/>
    </location>
</feature>
<dbReference type="Proteomes" id="UP001626537">
    <property type="component" value="Chromosome"/>
</dbReference>
<dbReference type="GO" id="GO:0016757">
    <property type="term" value="F:glycosyltransferase activity"/>
    <property type="evidence" value="ECO:0007669"/>
    <property type="project" value="UniProtKB-KW"/>
</dbReference>